<dbReference type="EMBL" id="CM042041">
    <property type="protein sequence ID" value="KAI3711587.1"/>
    <property type="molecule type" value="Genomic_DNA"/>
</dbReference>
<name>A0ACB9AN57_9ASTR</name>
<reference evidence="2" key="1">
    <citation type="journal article" date="2022" name="Mol. Ecol. Resour.">
        <title>The genomes of chicory, endive, great burdock and yacon provide insights into Asteraceae palaeo-polyploidization history and plant inulin production.</title>
        <authorList>
            <person name="Fan W."/>
            <person name="Wang S."/>
            <person name="Wang H."/>
            <person name="Wang A."/>
            <person name="Jiang F."/>
            <person name="Liu H."/>
            <person name="Zhao H."/>
            <person name="Xu D."/>
            <person name="Zhang Y."/>
        </authorList>
    </citation>
    <scope>NUCLEOTIDE SEQUENCE [LARGE SCALE GENOMIC DNA]</scope>
    <source>
        <strain evidence="2">cv. Yunnan</strain>
    </source>
</reference>
<gene>
    <name evidence="1" type="ORF">L1987_70126</name>
</gene>
<proteinExistence type="predicted"/>
<evidence type="ECO:0000313" key="1">
    <source>
        <dbReference type="EMBL" id="KAI3711587.1"/>
    </source>
</evidence>
<keyword evidence="2" id="KW-1185">Reference proteome</keyword>
<protein>
    <submittedName>
        <fullName evidence="1">Uncharacterized protein</fullName>
    </submittedName>
</protein>
<organism evidence="1 2">
    <name type="scientific">Smallanthus sonchifolius</name>
    <dbReference type="NCBI Taxonomy" id="185202"/>
    <lineage>
        <taxon>Eukaryota</taxon>
        <taxon>Viridiplantae</taxon>
        <taxon>Streptophyta</taxon>
        <taxon>Embryophyta</taxon>
        <taxon>Tracheophyta</taxon>
        <taxon>Spermatophyta</taxon>
        <taxon>Magnoliopsida</taxon>
        <taxon>eudicotyledons</taxon>
        <taxon>Gunneridae</taxon>
        <taxon>Pentapetalae</taxon>
        <taxon>asterids</taxon>
        <taxon>campanulids</taxon>
        <taxon>Asterales</taxon>
        <taxon>Asteraceae</taxon>
        <taxon>Asteroideae</taxon>
        <taxon>Heliantheae alliance</taxon>
        <taxon>Millerieae</taxon>
        <taxon>Smallanthus</taxon>
    </lineage>
</organism>
<dbReference type="Proteomes" id="UP001056120">
    <property type="component" value="Linkage Group LG24"/>
</dbReference>
<sequence>MEDLRNYDVDVMDALAVDTMGYTVLGMPAPSSGTLGLALVSNILESYESSNAAKGSLGLHRFIEALKHMFGLRMNLGDPDFVDISKTVADVLSPAFAKNIQEKILDNTTFPSTYYMPR</sequence>
<accession>A0ACB9AN57</accession>
<reference evidence="1 2" key="2">
    <citation type="journal article" date="2022" name="Mol. Ecol. Resour.">
        <title>The genomes of chicory, endive, great burdock and yacon provide insights into Asteraceae paleo-polyploidization history and plant inulin production.</title>
        <authorList>
            <person name="Fan W."/>
            <person name="Wang S."/>
            <person name="Wang H."/>
            <person name="Wang A."/>
            <person name="Jiang F."/>
            <person name="Liu H."/>
            <person name="Zhao H."/>
            <person name="Xu D."/>
            <person name="Zhang Y."/>
        </authorList>
    </citation>
    <scope>NUCLEOTIDE SEQUENCE [LARGE SCALE GENOMIC DNA]</scope>
    <source>
        <strain evidence="2">cv. Yunnan</strain>
        <tissue evidence="1">Leaves</tissue>
    </source>
</reference>
<comment type="caution">
    <text evidence="1">The sequence shown here is derived from an EMBL/GenBank/DDBJ whole genome shotgun (WGS) entry which is preliminary data.</text>
</comment>
<evidence type="ECO:0000313" key="2">
    <source>
        <dbReference type="Proteomes" id="UP001056120"/>
    </source>
</evidence>